<protein>
    <recommendedName>
        <fullName evidence="3">Alpha/beta hydrolase</fullName>
    </recommendedName>
</protein>
<gene>
    <name evidence="1" type="ORF">ACFFHQ_02830</name>
</gene>
<reference evidence="1 2" key="1">
    <citation type="submission" date="2024-09" db="EMBL/GenBank/DDBJ databases">
        <authorList>
            <person name="Sun Q."/>
            <person name="Mori K."/>
        </authorList>
    </citation>
    <scope>NUCLEOTIDE SEQUENCE [LARGE SCALE GENOMIC DNA]</scope>
    <source>
        <strain evidence="1 2">CCM 7224</strain>
    </source>
</reference>
<dbReference type="EMBL" id="JBHLVN010000011">
    <property type="protein sequence ID" value="MFC0296425.1"/>
    <property type="molecule type" value="Genomic_DNA"/>
</dbReference>
<keyword evidence="2" id="KW-1185">Reference proteome</keyword>
<evidence type="ECO:0000313" key="2">
    <source>
        <dbReference type="Proteomes" id="UP001589785"/>
    </source>
</evidence>
<evidence type="ECO:0000313" key="1">
    <source>
        <dbReference type="EMBL" id="MFC0296425.1"/>
    </source>
</evidence>
<dbReference type="RefSeq" id="WP_245629373.1">
    <property type="nucleotide sequence ID" value="NZ_JBHLVN010000011.1"/>
</dbReference>
<comment type="caution">
    <text evidence="1">The sequence shown here is derived from an EMBL/GenBank/DDBJ whole genome shotgun (WGS) entry which is preliminary data.</text>
</comment>
<organism evidence="1 2">
    <name type="scientific">Geobacillus jurassicus</name>
    <dbReference type="NCBI Taxonomy" id="235932"/>
    <lineage>
        <taxon>Bacteria</taxon>
        <taxon>Bacillati</taxon>
        <taxon>Bacillota</taxon>
        <taxon>Bacilli</taxon>
        <taxon>Bacillales</taxon>
        <taxon>Anoxybacillaceae</taxon>
        <taxon>Geobacillus</taxon>
    </lineage>
</organism>
<dbReference type="Proteomes" id="UP001589785">
    <property type="component" value="Unassembled WGS sequence"/>
</dbReference>
<sequence>MIRFQYIESGEERLAVSIHDPAVSADRGDAPVVVICHGFIGTRIGH</sequence>
<evidence type="ECO:0008006" key="3">
    <source>
        <dbReference type="Google" id="ProtNLM"/>
    </source>
</evidence>
<name>A0ABV6GPK8_9BACL</name>
<proteinExistence type="predicted"/>
<accession>A0ABV6GPK8</accession>